<dbReference type="PANTHER" id="PTHR48083:SF19">
    <property type="entry name" value="FLAVIN-DEPENDENT MONOOXYGENASE, OXYGENASE SUBUNIT HSAA"/>
    <property type="match status" value="1"/>
</dbReference>
<dbReference type="InterPro" id="IPR036250">
    <property type="entry name" value="AcylCo_DH-like_C"/>
</dbReference>
<dbReference type="Pfam" id="PF08028">
    <property type="entry name" value="Acyl-CoA_dh_2"/>
    <property type="match status" value="1"/>
</dbReference>
<name>A0A5B2VZK8_9HYPH</name>
<dbReference type="Gene3D" id="1.20.140.10">
    <property type="entry name" value="Butyryl-CoA Dehydrogenase, subunit A, domain 3"/>
    <property type="match status" value="1"/>
</dbReference>
<evidence type="ECO:0000259" key="2">
    <source>
        <dbReference type="Pfam" id="PF08028"/>
    </source>
</evidence>
<accession>A0A5B2VZK8</accession>
<dbReference type="PIRSF" id="PIRSF016578">
    <property type="entry name" value="HsaA"/>
    <property type="match status" value="1"/>
</dbReference>
<gene>
    <name evidence="3" type="ORF">F0L46_01055</name>
</gene>
<dbReference type="InterPro" id="IPR013107">
    <property type="entry name" value="Acyl-CoA_DH_C"/>
</dbReference>
<reference evidence="3 4" key="1">
    <citation type="submission" date="2019-09" db="EMBL/GenBank/DDBJ databases">
        <title>Salinarimonas rosea gen. nov., sp. nov., a new member of the a-2 subgroup of the Proteobacteria.</title>
        <authorList>
            <person name="Liu J."/>
        </authorList>
    </citation>
    <scope>NUCLEOTIDE SEQUENCE [LARGE SCALE GENOMIC DNA]</scope>
    <source>
        <strain evidence="3 4">BN140002</strain>
    </source>
</reference>
<evidence type="ECO:0000256" key="1">
    <source>
        <dbReference type="ARBA" id="ARBA00023002"/>
    </source>
</evidence>
<dbReference type="InterPro" id="IPR009100">
    <property type="entry name" value="AcylCoA_DH/oxidase_NM_dom_sf"/>
</dbReference>
<dbReference type="InterPro" id="IPR046373">
    <property type="entry name" value="Acyl-CoA_Oxase/DH_mid-dom_sf"/>
</dbReference>
<feature type="domain" description="Acyl-CoA dehydrogenase C-terminal" evidence="2">
    <location>
        <begin position="242"/>
        <end position="371"/>
    </location>
</feature>
<dbReference type="Proteomes" id="UP000323142">
    <property type="component" value="Unassembled WGS sequence"/>
</dbReference>
<dbReference type="GO" id="GO:0016712">
    <property type="term" value="F:oxidoreductase activity, acting on paired donors, with incorporation or reduction of molecular oxygen, reduced flavin or flavoprotein as one donor, and incorporation of one atom of oxygen"/>
    <property type="evidence" value="ECO:0007669"/>
    <property type="project" value="TreeGrafter"/>
</dbReference>
<keyword evidence="1" id="KW-0560">Oxidoreductase</keyword>
<dbReference type="SUPFAM" id="SSF47203">
    <property type="entry name" value="Acyl-CoA dehydrogenase C-terminal domain-like"/>
    <property type="match status" value="1"/>
</dbReference>
<evidence type="ECO:0000313" key="3">
    <source>
        <dbReference type="EMBL" id="KAA2244264.1"/>
    </source>
</evidence>
<reference evidence="3 4" key="2">
    <citation type="submission" date="2019-09" db="EMBL/GenBank/DDBJ databases">
        <authorList>
            <person name="Jin C."/>
        </authorList>
    </citation>
    <scope>NUCLEOTIDE SEQUENCE [LARGE SCALE GENOMIC DNA]</scope>
    <source>
        <strain evidence="3 4">BN140002</strain>
    </source>
</reference>
<proteinExistence type="predicted"/>
<keyword evidence="4" id="KW-1185">Reference proteome</keyword>
<dbReference type="Gene3D" id="1.10.540.10">
    <property type="entry name" value="Acyl-CoA dehydrogenase/oxidase, N-terminal domain"/>
    <property type="match status" value="1"/>
</dbReference>
<dbReference type="SUPFAM" id="SSF56645">
    <property type="entry name" value="Acyl-CoA dehydrogenase NM domain-like"/>
    <property type="match status" value="1"/>
</dbReference>
<keyword evidence="3" id="KW-0503">Monooxygenase</keyword>
<dbReference type="Gene3D" id="2.40.110.10">
    <property type="entry name" value="Butyryl-CoA Dehydrogenase, subunit A, domain 2"/>
    <property type="match status" value="1"/>
</dbReference>
<comment type="caution">
    <text evidence="3">The sequence shown here is derived from an EMBL/GenBank/DDBJ whole genome shotgun (WGS) entry which is preliminary data.</text>
</comment>
<protein>
    <submittedName>
        <fullName evidence="3">Flavin-dependent monooxygenase</fullName>
    </submittedName>
</protein>
<dbReference type="RefSeq" id="WP_149815168.1">
    <property type="nucleotide sequence ID" value="NZ_VUOA01000003.1"/>
</dbReference>
<dbReference type="OrthoDB" id="2986495at2"/>
<organism evidence="3 4">
    <name type="scientific">Salinarimonas soli</name>
    <dbReference type="NCBI Taxonomy" id="1638099"/>
    <lineage>
        <taxon>Bacteria</taxon>
        <taxon>Pseudomonadati</taxon>
        <taxon>Pseudomonadota</taxon>
        <taxon>Alphaproteobacteria</taxon>
        <taxon>Hyphomicrobiales</taxon>
        <taxon>Salinarimonadaceae</taxon>
        <taxon>Salinarimonas</taxon>
    </lineage>
</organism>
<dbReference type="GO" id="GO:0005737">
    <property type="term" value="C:cytoplasm"/>
    <property type="evidence" value="ECO:0007669"/>
    <property type="project" value="TreeGrafter"/>
</dbReference>
<dbReference type="GO" id="GO:0003995">
    <property type="term" value="F:acyl-CoA dehydrogenase activity"/>
    <property type="evidence" value="ECO:0007669"/>
    <property type="project" value="TreeGrafter"/>
</dbReference>
<sequence length="393" mass="41868">MAAAFPGSHDTPSLHTATTLVPALREGAEEGERLRRAPPRVMDALRASGLMRLLQPARYGGAQADPNEFFTVQAILASGDMSAGWVHGVMGVLAFHLALFDERAQDDVWGGRPDALLASSYMPVGRAVPVDGGFRLSGRWGFASGSDHCDWLLLGGSVSDGSGPADLRVFLVPRRDAVVHDSWDSSGLRGTGSHDVSVEDAFVPVHRTHRHEDRFHNRSPGLAVNTAPLYRIPLPQLLFRSISAPAIGALQGLLEAFVDHSTSRVAVTGHPVARDPVAQLACAEAAAEIDEMLATQARNFARLAGLAGAGADAPLQERMVMRLHATMVAERCLRLAVRLFKASGASGLSRARPFGRIFADIQAGRQHAANQYEGHGRALGAAMLGIPAQDMLL</sequence>
<dbReference type="GO" id="GO:0050660">
    <property type="term" value="F:flavin adenine dinucleotide binding"/>
    <property type="evidence" value="ECO:0007669"/>
    <property type="project" value="InterPro"/>
</dbReference>
<dbReference type="InterPro" id="IPR037069">
    <property type="entry name" value="AcylCoA_DH/ox_N_sf"/>
</dbReference>
<dbReference type="GO" id="GO:0033539">
    <property type="term" value="P:fatty acid beta-oxidation using acyl-CoA dehydrogenase"/>
    <property type="evidence" value="ECO:0007669"/>
    <property type="project" value="TreeGrafter"/>
</dbReference>
<dbReference type="AlphaFoldDB" id="A0A5B2VZK8"/>
<evidence type="ECO:0000313" key="4">
    <source>
        <dbReference type="Proteomes" id="UP000323142"/>
    </source>
</evidence>
<dbReference type="EMBL" id="VUOA01000003">
    <property type="protein sequence ID" value="KAA2244264.1"/>
    <property type="molecule type" value="Genomic_DNA"/>
</dbReference>
<dbReference type="PANTHER" id="PTHR48083">
    <property type="entry name" value="MEDIUM-CHAIN SPECIFIC ACYL-COA DEHYDROGENASE, MITOCHONDRIAL-RELATED"/>
    <property type="match status" value="1"/>
</dbReference>
<dbReference type="InterPro" id="IPR050741">
    <property type="entry name" value="Acyl-CoA_dehydrogenase"/>
</dbReference>